<keyword evidence="3" id="KW-1185">Reference proteome</keyword>
<dbReference type="AlphaFoldDB" id="A0ABD0X4Q5"/>
<protein>
    <recommendedName>
        <fullName evidence="4">Metallothionein</fullName>
    </recommendedName>
</protein>
<organism evidence="2 3">
    <name type="scientific">Umbra pygmaea</name>
    <name type="common">Eastern mudminnow</name>
    <dbReference type="NCBI Taxonomy" id="75934"/>
    <lineage>
        <taxon>Eukaryota</taxon>
        <taxon>Metazoa</taxon>
        <taxon>Chordata</taxon>
        <taxon>Craniata</taxon>
        <taxon>Vertebrata</taxon>
        <taxon>Euteleostomi</taxon>
        <taxon>Actinopterygii</taxon>
        <taxon>Neopterygii</taxon>
        <taxon>Teleostei</taxon>
        <taxon>Protacanthopterygii</taxon>
        <taxon>Esociformes</taxon>
        <taxon>Umbridae</taxon>
        <taxon>Umbra</taxon>
    </lineage>
</organism>
<proteinExistence type="predicted"/>
<feature type="region of interest" description="Disordered" evidence="1">
    <location>
        <begin position="18"/>
        <end position="68"/>
    </location>
</feature>
<evidence type="ECO:0008006" key="4">
    <source>
        <dbReference type="Google" id="ProtNLM"/>
    </source>
</evidence>
<comment type="caution">
    <text evidence="2">The sequence shown here is derived from an EMBL/GenBank/DDBJ whole genome shotgun (WGS) entry which is preliminary data.</text>
</comment>
<feature type="compositionally biased region" description="Low complexity" evidence="1">
    <location>
        <begin position="55"/>
        <end position="67"/>
    </location>
</feature>
<sequence length="168" mass="17474">MDATFTSGFPGHYNTFTDQSASDSSAANPTSADPASADQSATDLLATGPATSVPSTTDTTFSNTSSTGAVPCSGGSTPTACSCSCVHCTCSSCPTFLPSPAPVNGVMITLLMVSFPQLDLLLRRFSYLSYLDILLNPRGACTEKDTDHSGVHVPRLDTSFLQKTVIFT</sequence>
<dbReference type="Proteomes" id="UP001557470">
    <property type="component" value="Unassembled WGS sequence"/>
</dbReference>
<gene>
    <name evidence="2" type="ORF">UPYG_G00202580</name>
</gene>
<feature type="compositionally biased region" description="Polar residues" evidence="1">
    <location>
        <begin position="18"/>
        <end position="42"/>
    </location>
</feature>
<name>A0ABD0X4Q5_UMBPY</name>
<dbReference type="EMBL" id="JAGEUA010000006">
    <property type="protein sequence ID" value="KAL0973372.1"/>
    <property type="molecule type" value="Genomic_DNA"/>
</dbReference>
<evidence type="ECO:0000313" key="2">
    <source>
        <dbReference type="EMBL" id="KAL0973372.1"/>
    </source>
</evidence>
<accession>A0ABD0X4Q5</accession>
<evidence type="ECO:0000256" key="1">
    <source>
        <dbReference type="SAM" id="MobiDB-lite"/>
    </source>
</evidence>
<reference evidence="2 3" key="1">
    <citation type="submission" date="2024-06" db="EMBL/GenBank/DDBJ databases">
        <authorList>
            <person name="Pan Q."/>
            <person name="Wen M."/>
            <person name="Jouanno E."/>
            <person name="Zahm M."/>
            <person name="Klopp C."/>
            <person name="Cabau C."/>
            <person name="Louis A."/>
            <person name="Berthelot C."/>
            <person name="Parey E."/>
            <person name="Roest Crollius H."/>
            <person name="Montfort J."/>
            <person name="Robinson-Rechavi M."/>
            <person name="Bouchez O."/>
            <person name="Lampietro C."/>
            <person name="Lopez Roques C."/>
            <person name="Donnadieu C."/>
            <person name="Postlethwait J."/>
            <person name="Bobe J."/>
            <person name="Verreycken H."/>
            <person name="Guiguen Y."/>
        </authorList>
    </citation>
    <scope>NUCLEOTIDE SEQUENCE [LARGE SCALE GENOMIC DNA]</scope>
    <source>
        <strain evidence="2">Up_M1</strain>
        <tissue evidence="2">Testis</tissue>
    </source>
</reference>
<evidence type="ECO:0000313" key="3">
    <source>
        <dbReference type="Proteomes" id="UP001557470"/>
    </source>
</evidence>